<keyword evidence="8" id="KW-0539">Nucleus</keyword>
<dbReference type="InterPro" id="IPR036236">
    <property type="entry name" value="Znf_C2H2_sf"/>
</dbReference>
<reference evidence="12" key="3">
    <citation type="submission" date="2025-09" db="UniProtKB">
        <authorList>
            <consortium name="Ensembl"/>
        </authorList>
    </citation>
    <scope>IDENTIFICATION</scope>
</reference>
<evidence type="ECO:0000256" key="1">
    <source>
        <dbReference type="ARBA" id="ARBA00004123"/>
    </source>
</evidence>
<evidence type="ECO:0000256" key="8">
    <source>
        <dbReference type="ARBA" id="ARBA00023242"/>
    </source>
</evidence>
<reference evidence="12 13" key="1">
    <citation type="submission" date="2020-02" db="EMBL/GenBank/DDBJ databases">
        <title>Esox lucius (northern pike) genome, fEsoLuc1, primary haplotype.</title>
        <authorList>
            <person name="Myers G."/>
            <person name="Karagic N."/>
            <person name="Meyer A."/>
            <person name="Pippel M."/>
            <person name="Reichard M."/>
            <person name="Winkler S."/>
            <person name="Tracey A."/>
            <person name="Sims Y."/>
            <person name="Howe K."/>
            <person name="Rhie A."/>
            <person name="Formenti G."/>
            <person name="Durbin R."/>
            <person name="Fedrigo O."/>
            <person name="Jarvis E.D."/>
        </authorList>
    </citation>
    <scope>NUCLEOTIDE SEQUENCE [LARGE SCALE GENOMIC DNA]</scope>
</reference>
<evidence type="ECO:0000256" key="10">
    <source>
        <dbReference type="SAM" id="MobiDB-lite"/>
    </source>
</evidence>
<dbReference type="GO" id="GO:0005634">
    <property type="term" value="C:nucleus"/>
    <property type="evidence" value="ECO:0007669"/>
    <property type="project" value="UniProtKB-SubCell"/>
</dbReference>
<dbReference type="PROSITE" id="PS50808">
    <property type="entry name" value="ZF_BED"/>
    <property type="match status" value="1"/>
</dbReference>
<dbReference type="GeneTree" id="ENSGT00940000161131"/>
<dbReference type="PANTHER" id="PTHR46481:SF9">
    <property type="entry name" value="ZINC FINGER BED DOMAIN-CONTAINING PROTEIN 1-LIKE"/>
    <property type="match status" value="1"/>
</dbReference>
<evidence type="ECO:0000259" key="11">
    <source>
        <dbReference type="PROSITE" id="PS50808"/>
    </source>
</evidence>
<dbReference type="GO" id="GO:0008270">
    <property type="term" value="F:zinc ion binding"/>
    <property type="evidence" value="ECO:0007669"/>
    <property type="project" value="UniProtKB-KW"/>
</dbReference>
<sequence length="660" mass="75453">TSPENCDSSQTQEHSRSAIWKYFAYEANEHGKPKDTSKPICKRCYRTVLTKGANTTNIAKHLRDRHPDLYKEFLEKKDETRPATKTTQSQPTLPAVFEQQRKYKANSNEAKKLNRAVAVYICMDQVPVYTVEKPGFKQLLEHLNNRYALPSRNFFMHTEIPALYNETKEIVMNHLGRKTFFSCTTDLWTSRATSTFMAVTLQFVTETWDMQSWCLGCVGLNTEHTAECLREALEEMIQEAWKLDMSYMAGITTDNASANKKAFQQDFTWVPCFGHNLHLAINKGLDIDRVSGSLSRLRKTVSAFSRSPKMLRQLKKKQKDLQLPEHRMIHDEPTRWDSAYQMVERFLEQQQAVCSVLADDRKKWHLVPKDSDITVLETVKEVLSPVSSFTDALSGEKHTTLSAVLPLSWKIFSTLTVEEGDSNLKRQLKDNIREDLRQRYEKTHLQLILNTATFLDPRFKDSFVTLREEVKQNLMISVDLLKAGGQNQQTSSPDDKQQPAKKTKSNLKSLLANIQGEKKSEHGEGSSSREDEGAETQLKNEFSVYEKMPEISAGEDPLTWWRTHETTLPHLAQFAKKYLCISASSSASERVFSTSGLICSARRARLTEEHIDMLVFLAQNLKFLSAPHCLVSSLLTGGFDQGHLGDFCCHYDFKRSQTTM</sequence>
<evidence type="ECO:0000256" key="9">
    <source>
        <dbReference type="PROSITE-ProRule" id="PRU00027"/>
    </source>
</evidence>
<feature type="compositionally biased region" description="Basic and acidic residues" evidence="10">
    <location>
        <begin position="516"/>
        <end position="531"/>
    </location>
</feature>
<name>A0AAY5JWF9_ESOLU</name>
<dbReference type="GO" id="GO:0046983">
    <property type="term" value="F:protein dimerization activity"/>
    <property type="evidence" value="ECO:0007669"/>
    <property type="project" value="InterPro"/>
</dbReference>
<comment type="subcellular location">
    <subcellularLocation>
        <location evidence="1">Nucleus</location>
    </subcellularLocation>
</comment>
<keyword evidence="5" id="KW-0805">Transcription regulation</keyword>
<accession>A0AAY5JWF9</accession>
<dbReference type="InterPro" id="IPR003656">
    <property type="entry name" value="Znf_BED"/>
</dbReference>
<dbReference type="Proteomes" id="UP000265140">
    <property type="component" value="Chromosome 5"/>
</dbReference>
<feature type="domain" description="BED-type" evidence="11">
    <location>
        <begin position="14"/>
        <end position="73"/>
    </location>
</feature>
<evidence type="ECO:0000256" key="2">
    <source>
        <dbReference type="ARBA" id="ARBA00022723"/>
    </source>
</evidence>
<keyword evidence="7" id="KW-0804">Transcription</keyword>
<evidence type="ECO:0000313" key="13">
    <source>
        <dbReference type="Proteomes" id="UP000265140"/>
    </source>
</evidence>
<proteinExistence type="predicted"/>
<dbReference type="Pfam" id="PF05699">
    <property type="entry name" value="Dimer_Tnp_hAT"/>
    <property type="match status" value="1"/>
</dbReference>
<feature type="region of interest" description="Disordered" evidence="10">
    <location>
        <begin position="485"/>
        <end position="536"/>
    </location>
</feature>
<evidence type="ECO:0000313" key="12">
    <source>
        <dbReference type="Ensembl" id="ENSELUP00000080646.1"/>
    </source>
</evidence>
<organism evidence="12 13">
    <name type="scientific">Esox lucius</name>
    <name type="common">Northern pike</name>
    <dbReference type="NCBI Taxonomy" id="8010"/>
    <lineage>
        <taxon>Eukaryota</taxon>
        <taxon>Metazoa</taxon>
        <taxon>Chordata</taxon>
        <taxon>Craniata</taxon>
        <taxon>Vertebrata</taxon>
        <taxon>Euteleostomi</taxon>
        <taxon>Actinopterygii</taxon>
        <taxon>Neopterygii</taxon>
        <taxon>Teleostei</taxon>
        <taxon>Protacanthopterygii</taxon>
        <taxon>Esociformes</taxon>
        <taxon>Esocidae</taxon>
        <taxon>Esox</taxon>
    </lineage>
</organism>
<dbReference type="SUPFAM" id="SSF140996">
    <property type="entry name" value="Hermes dimerisation domain"/>
    <property type="match status" value="1"/>
</dbReference>
<dbReference type="SUPFAM" id="SSF53098">
    <property type="entry name" value="Ribonuclease H-like"/>
    <property type="match status" value="1"/>
</dbReference>
<dbReference type="GO" id="GO:0003677">
    <property type="term" value="F:DNA binding"/>
    <property type="evidence" value="ECO:0007669"/>
    <property type="project" value="UniProtKB-KW"/>
</dbReference>
<evidence type="ECO:0000256" key="4">
    <source>
        <dbReference type="ARBA" id="ARBA00022833"/>
    </source>
</evidence>
<dbReference type="SUPFAM" id="SSF57667">
    <property type="entry name" value="beta-beta-alpha zinc fingers"/>
    <property type="match status" value="1"/>
</dbReference>
<keyword evidence="4" id="KW-0862">Zinc</keyword>
<dbReference type="InterPro" id="IPR012337">
    <property type="entry name" value="RNaseH-like_sf"/>
</dbReference>
<dbReference type="Ensembl" id="ENSELUT00000094490.1">
    <property type="protein sequence ID" value="ENSELUP00000080646.1"/>
    <property type="gene ID" value="ENSELUG00000039150.1"/>
</dbReference>
<keyword evidence="13" id="KW-1185">Reference proteome</keyword>
<evidence type="ECO:0000256" key="6">
    <source>
        <dbReference type="ARBA" id="ARBA00023125"/>
    </source>
</evidence>
<dbReference type="InterPro" id="IPR052035">
    <property type="entry name" value="ZnF_BED_domain_contain"/>
</dbReference>
<reference evidence="12" key="2">
    <citation type="submission" date="2025-08" db="UniProtKB">
        <authorList>
            <consortium name="Ensembl"/>
        </authorList>
    </citation>
    <scope>IDENTIFICATION</scope>
</reference>
<dbReference type="InterPro" id="IPR008906">
    <property type="entry name" value="HATC_C_dom"/>
</dbReference>
<keyword evidence="2" id="KW-0479">Metal-binding</keyword>
<protein>
    <recommendedName>
        <fullName evidence="11">BED-type domain-containing protein</fullName>
    </recommendedName>
</protein>
<dbReference type="PANTHER" id="PTHR46481">
    <property type="entry name" value="ZINC FINGER BED DOMAIN-CONTAINING PROTEIN 4"/>
    <property type="match status" value="1"/>
</dbReference>
<evidence type="ECO:0000256" key="3">
    <source>
        <dbReference type="ARBA" id="ARBA00022771"/>
    </source>
</evidence>
<keyword evidence="6" id="KW-0238">DNA-binding</keyword>
<evidence type="ECO:0000256" key="7">
    <source>
        <dbReference type="ARBA" id="ARBA00023163"/>
    </source>
</evidence>
<evidence type="ECO:0000256" key="5">
    <source>
        <dbReference type="ARBA" id="ARBA00023015"/>
    </source>
</evidence>
<dbReference type="AlphaFoldDB" id="A0AAY5JWF9"/>
<keyword evidence="3 9" id="KW-0863">Zinc-finger</keyword>